<proteinExistence type="predicted"/>
<dbReference type="EMBL" id="BAABME010001601">
    <property type="protein sequence ID" value="GAA0150483.1"/>
    <property type="molecule type" value="Genomic_DNA"/>
</dbReference>
<reference evidence="1 2" key="1">
    <citation type="submission" date="2024-01" db="EMBL/GenBank/DDBJ databases">
        <title>The complete chloroplast genome sequence of Lithospermum erythrorhizon: insights into the phylogenetic relationship among Boraginaceae species and the maternal lineages of purple gromwells.</title>
        <authorList>
            <person name="Okada T."/>
            <person name="Watanabe K."/>
        </authorList>
    </citation>
    <scope>NUCLEOTIDE SEQUENCE [LARGE SCALE GENOMIC DNA]</scope>
</reference>
<dbReference type="AlphaFoldDB" id="A0AAV3PJX6"/>
<sequence length="237" mass="27854">MWELGYIAMVKNVKEIGEDLLAEVIVIFDSNNRLQKTPKPPSICFRNGKLDPIEKILELARHLPNNHDFSDNMLFVFKSCLNFDLGVYVINCCEQTKRVELFHVAIMRAVHQDSDIWKTDGYAFIVDRLYFVGGHPHDVLDKFAKFEVLDTNTDAPWTPFPPPMFDMEYYSHHFFDHANGVFHLFLKKNPEDDDEAYEEEEEDEDEDYAWCHLDLKASSLQWGVWYDYKIIFEALLS</sequence>
<gene>
    <name evidence="1" type="ORF">LIER_09414</name>
</gene>
<accession>A0AAV3PJX6</accession>
<dbReference type="Proteomes" id="UP001454036">
    <property type="component" value="Unassembled WGS sequence"/>
</dbReference>
<comment type="caution">
    <text evidence="1">The sequence shown here is derived from an EMBL/GenBank/DDBJ whole genome shotgun (WGS) entry which is preliminary data.</text>
</comment>
<evidence type="ECO:0000313" key="2">
    <source>
        <dbReference type="Proteomes" id="UP001454036"/>
    </source>
</evidence>
<protein>
    <submittedName>
        <fullName evidence="1">Uncharacterized protein</fullName>
    </submittedName>
</protein>
<evidence type="ECO:0000313" key="1">
    <source>
        <dbReference type="EMBL" id="GAA0150483.1"/>
    </source>
</evidence>
<name>A0AAV3PJX6_LITER</name>
<organism evidence="1 2">
    <name type="scientific">Lithospermum erythrorhizon</name>
    <name type="common">Purple gromwell</name>
    <name type="synonym">Lithospermum officinale var. erythrorhizon</name>
    <dbReference type="NCBI Taxonomy" id="34254"/>
    <lineage>
        <taxon>Eukaryota</taxon>
        <taxon>Viridiplantae</taxon>
        <taxon>Streptophyta</taxon>
        <taxon>Embryophyta</taxon>
        <taxon>Tracheophyta</taxon>
        <taxon>Spermatophyta</taxon>
        <taxon>Magnoliopsida</taxon>
        <taxon>eudicotyledons</taxon>
        <taxon>Gunneridae</taxon>
        <taxon>Pentapetalae</taxon>
        <taxon>asterids</taxon>
        <taxon>lamiids</taxon>
        <taxon>Boraginales</taxon>
        <taxon>Boraginaceae</taxon>
        <taxon>Boraginoideae</taxon>
        <taxon>Lithospermeae</taxon>
        <taxon>Lithospermum</taxon>
    </lineage>
</organism>
<keyword evidence="2" id="KW-1185">Reference proteome</keyword>